<dbReference type="KEGG" id="glj:GKIL_1722"/>
<evidence type="ECO:0000313" key="1">
    <source>
        <dbReference type="EMBL" id="AGY57968.1"/>
    </source>
</evidence>
<protein>
    <submittedName>
        <fullName evidence="1">Uncharacterized protein</fullName>
    </submittedName>
</protein>
<dbReference type="RefSeq" id="WP_023173089.1">
    <property type="nucleotide sequence ID" value="NC_022600.1"/>
</dbReference>
<evidence type="ECO:0000313" key="2">
    <source>
        <dbReference type="Proteomes" id="UP000017396"/>
    </source>
</evidence>
<dbReference type="AlphaFoldDB" id="U5QGH1"/>
<gene>
    <name evidence="1" type="ORF">GKIL_1722</name>
</gene>
<proteinExistence type="predicted"/>
<dbReference type="HOGENOM" id="CLU_1872503_0_0_3"/>
<sequence>MDLATPFPVSERDILQNMPFYQRTKASLFLVYKSAFAIEPLTLKFECDPRWVTVRLEDDWQEDEDIDHLAMIRELLTWVERLLPGSTYILCQIELSWGLAIEQAQKVEEKRPVKQYSCYVEARLLTLNPSVQLASA</sequence>
<dbReference type="STRING" id="1183438.GKIL_1722"/>
<accession>U5QGH1</accession>
<dbReference type="Proteomes" id="UP000017396">
    <property type="component" value="Chromosome"/>
</dbReference>
<reference evidence="1 2" key="1">
    <citation type="journal article" date="2013" name="PLoS ONE">
        <title>Cultivation and Complete Genome Sequencing of Gloeobacter kilaueensis sp. nov., from a Lava Cave in Kilauea Caldera, Hawai'i.</title>
        <authorList>
            <person name="Saw J.H."/>
            <person name="Schatz M."/>
            <person name="Brown M.V."/>
            <person name="Kunkel D.D."/>
            <person name="Foster J.S."/>
            <person name="Shick H."/>
            <person name="Christensen S."/>
            <person name="Hou S."/>
            <person name="Wan X."/>
            <person name="Donachie S.P."/>
        </authorList>
    </citation>
    <scope>NUCLEOTIDE SEQUENCE [LARGE SCALE GENOMIC DNA]</scope>
    <source>
        <strain evidence="2">JS</strain>
    </source>
</reference>
<dbReference type="EMBL" id="CP003587">
    <property type="protein sequence ID" value="AGY57968.1"/>
    <property type="molecule type" value="Genomic_DNA"/>
</dbReference>
<name>U5QGH1_GLOK1</name>
<keyword evidence="2" id="KW-1185">Reference proteome</keyword>
<organism evidence="1 2">
    <name type="scientific">Gloeobacter kilaueensis (strain ATCC BAA-2537 / CCAP 1431/1 / ULC 316 / JS1)</name>
    <dbReference type="NCBI Taxonomy" id="1183438"/>
    <lineage>
        <taxon>Bacteria</taxon>
        <taxon>Bacillati</taxon>
        <taxon>Cyanobacteriota</taxon>
        <taxon>Cyanophyceae</taxon>
        <taxon>Gloeobacterales</taxon>
        <taxon>Gloeobacteraceae</taxon>
        <taxon>Gloeobacter</taxon>
    </lineage>
</organism>